<evidence type="ECO:0000313" key="4">
    <source>
        <dbReference type="EMBL" id="GAA0753975.1"/>
    </source>
</evidence>
<dbReference type="InterPro" id="IPR029058">
    <property type="entry name" value="AB_hydrolase_fold"/>
</dbReference>
<evidence type="ECO:0000259" key="3">
    <source>
        <dbReference type="PROSITE" id="PS50075"/>
    </source>
</evidence>
<dbReference type="Gene3D" id="2.30.38.10">
    <property type="entry name" value="Luciferase, Domain 3"/>
    <property type="match status" value="1"/>
</dbReference>
<protein>
    <recommendedName>
        <fullName evidence="3">Carrier domain-containing protein</fullName>
    </recommendedName>
</protein>
<dbReference type="SUPFAM" id="SSF56801">
    <property type="entry name" value="Acetyl-CoA synthetase-like"/>
    <property type="match status" value="1"/>
</dbReference>
<dbReference type="Gene3D" id="3.30.300.30">
    <property type="match status" value="1"/>
</dbReference>
<dbReference type="Proteomes" id="UP001500279">
    <property type="component" value="Unassembled WGS sequence"/>
</dbReference>
<comment type="caution">
    <text evidence="4">The sequence shown here is derived from an EMBL/GenBank/DDBJ whole genome shotgun (WGS) entry which is preliminary data.</text>
</comment>
<dbReference type="PROSITE" id="PS50075">
    <property type="entry name" value="CARRIER"/>
    <property type="match status" value="1"/>
</dbReference>
<dbReference type="SMART" id="SM00823">
    <property type="entry name" value="PKS_PP"/>
    <property type="match status" value="1"/>
</dbReference>
<dbReference type="Pfam" id="PF13193">
    <property type="entry name" value="AMP-binding_C"/>
    <property type="match status" value="1"/>
</dbReference>
<evidence type="ECO:0000256" key="2">
    <source>
        <dbReference type="ARBA" id="ARBA00022553"/>
    </source>
</evidence>
<dbReference type="SUPFAM" id="SSF47336">
    <property type="entry name" value="ACP-like"/>
    <property type="match status" value="1"/>
</dbReference>
<dbReference type="InterPro" id="IPR001242">
    <property type="entry name" value="Condensation_dom"/>
</dbReference>
<dbReference type="Gene3D" id="3.30.559.30">
    <property type="entry name" value="Nonribosomal peptide synthetase, condensation domain"/>
    <property type="match status" value="1"/>
</dbReference>
<dbReference type="Pfam" id="PF00668">
    <property type="entry name" value="Condensation"/>
    <property type="match status" value="1"/>
</dbReference>
<dbReference type="Gene3D" id="3.30.559.10">
    <property type="entry name" value="Chloramphenicol acetyltransferase-like domain"/>
    <property type="match status" value="1"/>
</dbReference>
<dbReference type="PANTHER" id="PTHR45527">
    <property type="entry name" value="NONRIBOSOMAL PEPTIDE SYNTHETASE"/>
    <property type="match status" value="1"/>
</dbReference>
<dbReference type="Gene3D" id="3.40.50.1820">
    <property type="entry name" value="alpha/beta hydrolase"/>
    <property type="match status" value="1"/>
</dbReference>
<evidence type="ECO:0000256" key="1">
    <source>
        <dbReference type="ARBA" id="ARBA00022450"/>
    </source>
</evidence>
<gene>
    <name evidence="4" type="ORF">GCM10009107_29990</name>
</gene>
<evidence type="ECO:0000313" key="5">
    <source>
        <dbReference type="Proteomes" id="UP001500279"/>
    </source>
</evidence>
<keyword evidence="5" id="KW-1185">Reference proteome</keyword>
<dbReference type="CDD" id="cd05930">
    <property type="entry name" value="A_NRPS"/>
    <property type="match status" value="1"/>
</dbReference>
<dbReference type="PROSITE" id="PS00455">
    <property type="entry name" value="AMP_BINDING"/>
    <property type="match status" value="1"/>
</dbReference>
<dbReference type="Pfam" id="PF00501">
    <property type="entry name" value="AMP-binding"/>
    <property type="match status" value="1"/>
</dbReference>
<dbReference type="PANTHER" id="PTHR45527:SF1">
    <property type="entry name" value="FATTY ACID SYNTHASE"/>
    <property type="match status" value="1"/>
</dbReference>
<dbReference type="InterPro" id="IPR025110">
    <property type="entry name" value="AMP-bd_C"/>
</dbReference>
<feature type="domain" description="Carrier" evidence="3">
    <location>
        <begin position="921"/>
        <end position="996"/>
    </location>
</feature>
<dbReference type="InterPro" id="IPR020806">
    <property type="entry name" value="PKS_PP-bd"/>
</dbReference>
<dbReference type="Pfam" id="PF00550">
    <property type="entry name" value="PP-binding"/>
    <property type="match status" value="1"/>
</dbReference>
<keyword evidence="2" id="KW-0597">Phosphoprotein</keyword>
<dbReference type="EMBL" id="BAAAEW010000018">
    <property type="protein sequence ID" value="GAA0753975.1"/>
    <property type="molecule type" value="Genomic_DNA"/>
</dbReference>
<dbReference type="RefSeq" id="WP_231012879.1">
    <property type="nucleotide sequence ID" value="NZ_BAAAEW010000018.1"/>
</dbReference>
<dbReference type="InterPro" id="IPR010071">
    <property type="entry name" value="AA_adenyl_dom"/>
</dbReference>
<reference evidence="5" key="1">
    <citation type="journal article" date="2019" name="Int. J. Syst. Evol. Microbiol.">
        <title>The Global Catalogue of Microorganisms (GCM) 10K type strain sequencing project: providing services to taxonomists for standard genome sequencing and annotation.</title>
        <authorList>
            <consortium name="The Broad Institute Genomics Platform"/>
            <consortium name="The Broad Institute Genome Sequencing Center for Infectious Disease"/>
            <person name="Wu L."/>
            <person name="Ma J."/>
        </authorList>
    </citation>
    <scope>NUCLEOTIDE SEQUENCE [LARGE SCALE GENOMIC DNA]</scope>
    <source>
        <strain evidence="5">JCM 15503</strain>
    </source>
</reference>
<dbReference type="InterPro" id="IPR036736">
    <property type="entry name" value="ACP-like_sf"/>
</dbReference>
<sequence>MAAHHLAAWPAEAAPSPEQRAMRAALQALTADAPLPWRVLQLEVPATLHADALQAALAALWPAHAQCALSALPRLQQVDLPALLQPAAQPGEGLRVSLAAGRLLLAAHPLWADAGSLLALAQQLADVCAGVPAPQADSLFQYPAYAEWRQALAEGEDAASGRAYWQQAMAGTETWPAANPAQRGDAWAEHTAVATLSATQSDAITAAAGSAGLSPCDWLQAAWWSLLLRLAGFEPRLAHWQHDCREDYDVMQGAVGLFDKPLPLRLDARADESFASWLPRWQAAAAAHLAAQEYWPVQAPPSQVHLAAGFAGHTLSALAGGWHVQALQGNWPGSTLGLQVLWSPAAVQLTVRAQAACDAQVLLAQCQAWIAALLSQPATALAELNPLSVADQQAHAALQGPPAAPCTQGVDALWAHWAEHTPNAPAIEADGSQLSYVELATQVRQAALAMAQTMSAAAPGVPRLVALALPRSPALLIAMLAAWQAGAAYLPLDPEWPAARHAAVLAEARPALLVSDTPQPDAACPVTSWAALIATPESAVALPPACHSQRQPQDLAYVLYTSGSTGRPKGVTISHGALRHYVAGVAQALDLAGPQRWALTGTVAADLGNTALFGALCHGGCLVIATPEQMQDAAHFARFLDAGRITALKIVPSHLQALLEGEQPLLPARIVLGGEPAPRALLARIAALAPATRVANHYGPTEATVGVMVHACLPGAPWPERLPLSQVLAGSVVRVLDRQRRPVPIGVVGELFIGGAQLCDGYLNRPELNLLDGPDSVFITDPLQPGQRLYRSGDLACLLPEGGLRLLGRADDQLKIRGFRVEPGETEAALRAQAGVRQAAVLGLADATGQTVLAAFVVAEAGVTANSLREALATALPAPLLPAQCHLLATLPRLANGKLDRQALAAMARQPEAAPAAPQRAPRDAVEALLAAGMGELLGRGALGVEDDFFDHGGHSLLVIRLVARLRKQLAVEVPPAWVFDHPSAAALAAALQAREDAAALLQRAQALQPA</sequence>
<name>A0ABP3VFR9_9BURK</name>
<dbReference type="InterPro" id="IPR023213">
    <property type="entry name" value="CAT-like_dom_sf"/>
</dbReference>
<dbReference type="NCBIfam" id="TIGR01733">
    <property type="entry name" value="AA-adenyl-dom"/>
    <property type="match status" value="1"/>
</dbReference>
<organism evidence="4 5">
    <name type="scientific">Ideonella azotifigens</name>
    <dbReference type="NCBI Taxonomy" id="513160"/>
    <lineage>
        <taxon>Bacteria</taxon>
        <taxon>Pseudomonadati</taxon>
        <taxon>Pseudomonadota</taxon>
        <taxon>Betaproteobacteria</taxon>
        <taxon>Burkholderiales</taxon>
        <taxon>Sphaerotilaceae</taxon>
        <taxon>Ideonella</taxon>
    </lineage>
</organism>
<proteinExistence type="predicted"/>
<dbReference type="InterPro" id="IPR000873">
    <property type="entry name" value="AMP-dep_synth/lig_dom"/>
</dbReference>
<dbReference type="InterPro" id="IPR020845">
    <property type="entry name" value="AMP-binding_CS"/>
</dbReference>
<keyword evidence="1" id="KW-0596">Phosphopantetheine</keyword>
<dbReference type="InterPro" id="IPR045851">
    <property type="entry name" value="AMP-bd_C_sf"/>
</dbReference>
<dbReference type="SUPFAM" id="SSF52777">
    <property type="entry name" value="CoA-dependent acyltransferases"/>
    <property type="match status" value="1"/>
</dbReference>
<dbReference type="Gene3D" id="3.40.50.980">
    <property type="match status" value="2"/>
</dbReference>
<accession>A0ABP3VFR9</accession>
<dbReference type="InterPro" id="IPR009081">
    <property type="entry name" value="PP-bd_ACP"/>
</dbReference>